<keyword evidence="16" id="KW-1185">Reference proteome</keyword>
<evidence type="ECO:0000256" key="11">
    <source>
        <dbReference type="ARBA" id="ARBA00023163"/>
    </source>
</evidence>
<dbReference type="GO" id="GO:0005634">
    <property type="term" value="C:nucleus"/>
    <property type="evidence" value="ECO:0007669"/>
    <property type="project" value="UniProtKB-SubCell"/>
</dbReference>
<accession>W9YB10</accession>
<dbReference type="InterPro" id="IPR014849">
    <property type="entry name" value="EKC/KEOPS_Gon7"/>
</dbReference>
<keyword evidence="10" id="KW-0010">Activator</keyword>
<comment type="similarity">
    <text evidence="3">Belongs to the GON7 family.</text>
</comment>
<name>W9YB10_9EURO</name>
<proteinExistence type="inferred from homology"/>
<evidence type="ECO:0000256" key="5">
    <source>
        <dbReference type="ARBA" id="ARBA00019746"/>
    </source>
</evidence>
<feature type="region of interest" description="Disordered" evidence="14">
    <location>
        <begin position="1"/>
        <end position="39"/>
    </location>
</feature>
<dbReference type="GO" id="GO:0000781">
    <property type="term" value="C:chromosome, telomeric region"/>
    <property type="evidence" value="ECO:0007669"/>
    <property type="project" value="UniProtKB-SubCell"/>
</dbReference>
<evidence type="ECO:0000256" key="3">
    <source>
        <dbReference type="ARBA" id="ARBA00008529"/>
    </source>
</evidence>
<keyword evidence="12" id="KW-0539">Nucleus</keyword>
<comment type="subunit">
    <text evidence="4">Component of the EKC/KEOPS complex composed of at least BUD32, CGI121, GON7, KAE1 and PCC1; the whole complex dimerizes.</text>
</comment>
<keyword evidence="11" id="KW-0804">Transcription</keyword>
<evidence type="ECO:0000256" key="2">
    <source>
        <dbReference type="ARBA" id="ARBA00004574"/>
    </source>
</evidence>
<dbReference type="GeneID" id="19171933"/>
<dbReference type="RefSeq" id="XP_007736133.1">
    <property type="nucleotide sequence ID" value="XM_007737943.1"/>
</dbReference>
<organism evidence="15 16">
    <name type="scientific">Capronia epimyces CBS 606.96</name>
    <dbReference type="NCBI Taxonomy" id="1182542"/>
    <lineage>
        <taxon>Eukaryota</taxon>
        <taxon>Fungi</taxon>
        <taxon>Dikarya</taxon>
        <taxon>Ascomycota</taxon>
        <taxon>Pezizomycotina</taxon>
        <taxon>Eurotiomycetes</taxon>
        <taxon>Chaetothyriomycetidae</taxon>
        <taxon>Chaetothyriales</taxon>
        <taxon>Herpotrichiellaceae</taxon>
        <taxon>Capronia</taxon>
    </lineage>
</organism>
<sequence length="100" mass="11058">MDNAEGSSATLSAVYHSPSGDKAFRHSTPLPQPGRGRALDVQAKTKYLADLRASGKKLQEEINKFLTEKMEEDRTGVSQQKAGDELEEENYGEETVEDEN</sequence>
<dbReference type="Pfam" id="PF08738">
    <property type="entry name" value="Gon7"/>
    <property type="match status" value="1"/>
</dbReference>
<gene>
    <name evidence="15" type="ORF">A1O3_07838</name>
</gene>
<evidence type="ECO:0000256" key="4">
    <source>
        <dbReference type="ARBA" id="ARBA00011534"/>
    </source>
</evidence>
<feature type="region of interest" description="Disordered" evidence="14">
    <location>
        <begin position="69"/>
        <end position="100"/>
    </location>
</feature>
<dbReference type="AlphaFoldDB" id="W9YB10"/>
<evidence type="ECO:0000256" key="8">
    <source>
        <dbReference type="ARBA" id="ARBA00022895"/>
    </source>
</evidence>
<comment type="caution">
    <text evidence="15">The sequence shown here is derived from an EMBL/GenBank/DDBJ whole genome shotgun (WGS) entry which is preliminary data.</text>
</comment>
<feature type="compositionally biased region" description="Polar residues" evidence="14">
    <location>
        <begin position="1"/>
        <end position="11"/>
    </location>
</feature>
<keyword evidence="8" id="KW-0779">Telomere</keyword>
<feature type="compositionally biased region" description="Acidic residues" evidence="14">
    <location>
        <begin position="85"/>
        <end position="100"/>
    </location>
</feature>
<reference evidence="15 16" key="1">
    <citation type="submission" date="2013-03" db="EMBL/GenBank/DDBJ databases">
        <title>The Genome Sequence of Capronia epimyces CBS 606.96.</title>
        <authorList>
            <consortium name="The Broad Institute Genomics Platform"/>
            <person name="Cuomo C."/>
            <person name="de Hoog S."/>
            <person name="Gorbushina A."/>
            <person name="Walker B."/>
            <person name="Young S.K."/>
            <person name="Zeng Q."/>
            <person name="Gargeya S."/>
            <person name="Fitzgerald M."/>
            <person name="Haas B."/>
            <person name="Abouelleil A."/>
            <person name="Allen A.W."/>
            <person name="Alvarado L."/>
            <person name="Arachchi H.M."/>
            <person name="Berlin A.M."/>
            <person name="Chapman S.B."/>
            <person name="Gainer-Dewar J."/>
            <person name="Goldberg J."/>
            <person name="Griggs A."/>
            <person name="Gujja S."/>
            <person name="Hansen M."/>
            <person name="Howarth C."/>
            <person name="Imamovic A."/>
            <person name="Ireland A."/>
            <person name="Larimer J."/>
            <person name="McCowan C."/>
            <person name="Murphy C."/>
            <person name="Pearson M."/>
            <person name="Poon T.W."/>
            <person name="Priest M."/>
            <person name="Roberts A."/>
            <person name="Saif S."/>
            <person name="Shea T."/>
            <person name="Sisk P."/>
            <person name="Sykes S."/>
            <person name="Wortman J."/>
            <person name="Nusbaum C."/>
            <person name="Birren B."/>
        </authorList>
    </citation>
    <scope>NUCLEOTIDE SEQUENCE [LARGE SCALE GENOMIC DNA]</scope>
    <source>
        <strain evidence="15 16">CBS 606.96</strain>
    </source>
</reference>
<evidence type="ECO:0000256" key="6">
    <source>
        <dbReference type="ARBA" id="ARBA00022454"/>
    </source>
</evidence>
<evidence type="ECO:0000256" key="10">
    <source>
        <dbReference type="ARBA" id="ARBA00023159"/>
    </source>
</evidence>
<comment type="subcellular location">
    <subcellularLocation>
        <location evidence="2">Chromosome</location>
        <location evidence="2">Telomere</location>
    </subcellularLocation>
    <subcellularLocation>
        <location evidence="1">Nucleus</location>
    </subcellularLocation>
</comment>
<evidence type="ECO:0000256" key="7">
    <source>
        <dbReference type="ARBA" id="ARBA00022694"/>
    </source>
</evidence>
<evidence type="ECO:0000256" key="12">
    <source>
        <dbReference type="ARBA" id="ARBA00023242"/>
    </source>
</evidence>
<comment type="function">
    <text evidence="13">Component of the EKC/KEOPS complex that is required for the formation of a threonylcarbamoyl group on adenosine at position 37 (t(6)A37) in tRNAs that read codons beginning with adenine. The complex is probably involved in the transfer of the threonylcarbamoyl moiety of threonylcarbamoyl-AMP (TC-AMP) to the N6 group of A37. GON7 likely plays a supporting role to the catalytic subunit KAE1 in the complex. The EKC/KEOPS complex also promotes both telomere uncapping and telomere elongation. The complex is required for efficient recruitment of transcriptional coactivators.</text>
</comment>
<evidence type="ECO:0000256" key="9">
    <source>
        <dbReference type="ARBA" id="ARBA00023015"/>
    </source>
</evidence>
<evidence type="ECO:0000256" key="1">
    <source>
        <dbReference type="ARBA" id="ARBA00004123"/>
    </source>
</evidence>
<dbReference type="EMBL" id="AMGY01000007">
    <property type="protein sequence ID" value="EXJ79559.1"/>
    <property type="molecule type" value="Genomic_DNA"/>
</dbReference>
<dbReference type="GO" id="GO:0008033">
    <property type="term" value="P:tRNA processing"/>
    <property type="evidence" value="ECO:0007669"/>
    <property type="project" value="UniProtKB-KW"/>
</dbReference>
<dbReference type="Proteomes" id="UP000019478">
    <property type="component" value="Unassembled WGS sequence"/>
</dbReference>
<evidence type="ECO:0000313" key="16">
    <source>
        <dbReference type="Proteomes" id="UP000019478"/>
    </source>
</evidence>
<dbReference type="HOGENOM" id="CLU_146833_2_1_1"/>
<protein>
    <recommendedName>
        <fullName evidence="5">EKC/KEOPS complex subunit GON7</fullName>
    </recommendedName>
</protein>
<dbReference type="OrthoDB" id="2288868at2759"/>
<keyword evidence="7" id="KW-0819">tRNA processing</keyword>
<keyword evidence="9" id="KW-0805">Transcription regulation</keyword>
<evidence type="ECO:0000313" key="15">
    <source>
        <dbReference type="EMBL" id="EXJ79559.1"/>
    </source>
</evidence>
<evidence type="ECO:0000256" key="14">
    <source>
        <dbReference type="SAM" id="MobiDB-lite"/>
    </source>
</evidence>
<dbReference type="eggNOG" id="ENOG502T1MI">
    <property type="taxonomic scope" value="Eukaryota"/>
</dbReference>
<keyword evidence="6" id="KW-0158">Chromosome</keyword>
<evidence type="ECO:0000256" key="13">
    <source>
        <dbReference type="ARBA" id="ARBA00025393"/>
    </source>
</evidence>